<evidence type="ECO:0000259" key="7">
    <source>
        <dbReference type="PROSITE" id="PS51228"/>
    </source>
</evidence>
<dbReference type="PANTHER" id="PTHR24119">
    <property type="entry name" value="ACYL-COA-BINDING DOMAIN-CONTAINING PROTEIN 6"/>
    <property type="match status" value="1"/>
</dbReference>
<dbReference type="Gene3D" id="1.20.80.10">
    <property type="match status" value="1"/>
</dbReference>
<evidence type="ECO:0000313" key="9">
    <source>
        <dbReference type="Proteomes" id="UP000007879"/>
    </source>
</evidence>
<reference evidence="8" key="2">
    <citation type="submission" date="2017-05" db="UniProtKB">
        <authorList>
            <consortium name="EnsemblMetazoa"/>
        </authorList>
    </citation>
    <scope>IDENTIFICATION</scope>
</reference>
<dbReference type="OrthoDB" id="4567at2759"/>
<dbReference type="SMART" id="SM00248">
    <property type="entry name" value="ANK"/>
    <property type="match status" value="2"/>
</dbReference>
<keyword evidence="3 5" id="KW-0040">ANK repeat</keyword>
<dbReference type="InterPro" id="IPR036770">
    <property type="entry name" value="Ankyrin_rpt-contain_sf"/>
</dbReference>
<evidence type="ECO:0000256" key="2">
    <source>
        <dbReference type="ARBA" id="ARBA00022737"/>
    </source>
</evidence>
<dbReference type="KEGG" id="aqu:100634520"/>
<proteinExistence type="predicted"/>
<evidence type="ECO:0000256" key="5">
    <source>
        <dbReference type="PROSITE-ProRule" id="PRU00023"/>
    </source>
</evidence>
<evidence type="ECO:0000256" key="1">
    <source>
        <dbReference type="ARBA" id="ARBA00018419"/>
    </source>
</evidence>
<dbReference type="Pfam" id="PF12796">
    <property type="entry name" value="Ank_2"/>
    <property type="match status" value="1"/>
</dbReference>
<dbReference type="InterPro" id="IPR014352">
    <property type="entry name" value="FERM/acyl-CoA-bd_prot_sf"/>
</dbReference>
<keyword evidence="2" id="KW-0677">Repeat</keyword>
<protein>
    <recommendedName>
        <fullName evidence="1">Acyl-CoA-binding domain-containing protein 6</fullName>
    </recommendedName>
</protein>
<reference evidence="9" key="1">
    <citation type="journal article" date="2010" name="Nature">
        <title>The Amphimedon queenslandica genome and the evolution of animal complexity.</title>
        <authorList>
            <person name="Srivastava M."/>
            <person name="Simakov O."/>
            <person name="Chapman J."/>
            <person name="Fahey B."/>
            <person name="Gauthier M.E."/>
            <person name="Mitros T."/>
            <person name="Richards G.S."/>
            <person name="Conaco C."/>
            <person name="Dacre M."/>
            <person name="Hellsten U."/>
            <person name="Larroux C."/>
            <person name="Putnam N.H."/>
            <person name="Stanke M."/>
            <person name="Adamska M."/>
            <person name="Darling A."/>
            <person name="Degnan S.M."/>
            <person name="Oakley T.H."/>
            <person name="Plachetzki D.C."/>
            <person name="Zhai Y."/>
            <person name="Adamski M."/>
            <person name="Calcino A."/>
            <person name="Cummins S.F."/>
            <person name="Goodstein D.M."/>
            <person name="Harris C."/>
            <person name="Jackson D.J."/>
            <person name="Leys S.P."/>
            <person name="Shu S."/>
            <person name="Woodcroft B.J."/>
            <person name="Vervoort M."/>
            <person name="Kosik K.S."/>
            <person name="Manning G."/>
            <person name="Degnan B.M."/>
            <person name="Rokhsar D.S."/>
        </authorList>
    </citation>
    <scope>NUCLEOTIDE SEQUENCE [LARGE SCALE GENOMIC DNA]</scope>
</reference>
<dbReference type="PROSITE" id="PS50088">
    <property type="entry name" value="ANK_REPEAT"/>
    <property type="match status" value="2"/>
</dbReference>
<keyword evidence="9" id="KW-1185">Reference proteome</keyword>
<dbReference type="PROSITE" id="PS51228">
    <property type="entry name" value="ACB_2"/>
    <property type="match status" value="1"/>
</dbReference>
<feature type="region of interest" description="Disordered" evidence="6">
    <location>
        <begin position="94"/>
        <end position="118"/>
    </location>
</feature>
<evidence type="ECO:0000313" key="8">
    <source>
        <dbReference type="EnsemblMetazoa" id="Aqu2.1.34215_001"/>
    </source>
</evidence>
<dbReference type="FunCoup" id="A0A1X7V1U3">
    <property type="interactions" value="261"/>
</dbReference>
<accession>A0A1X7V1U3</accession>
<dbReference type="Pfam" id="PF00887">
    <property type="entry name" value="ACBP"/>
    <property type="match status" value="1"/>
</dbReference>
<dbReference type="InterPro" id="IPR035984">
    <property type="entry name" value="Acyl-CoA-binding_sf"/>
</dbReference>
<evidence type="ECO:0000256" key="4">
    <source>
        <dbReference type="ARBA" id="ARBA00023121"/>
    </source>
</evidence>
<feature type="repeat" description="ANK" evidence="5">
    <location>
        <begin position="199"/>
        <end position="231"/>
    </location>
</feature>
<dbReference type="PRINTS" id="PR00689">
    <property type="entry name" value="ACOABINDINGP"/>
</dbReference>
<sequence length="249" mass="28018">MVEQIDVEDVDCLFQRAAERMRSNTNLQLSDEQRLELYGYYKQATEGPCTSRKPGFFDFTGKAKWEAWNKLGTLSSSKAKEQYVRLVDGIDPRWRDSDKDEEKSHSSGNRSNLAGPVVSRMAVKEGEEDKLTELQKKIIDWSTEGNVERVKECIANGESTETKDENGMTPLHWACDRGYIDIVECLIQNGADVQAKDNDEQTPLHYATSCGHRDVALFLIKSGANVTAIDNTGQSPVDVCEQNIKDIFN</sequence>
<dbReference type="PROSITE" id="PS50297">
    <property type="entry name" value="ANK_REP_REGION"/>
    <property type="match status" value="2"/>
</dbReference>
<dbReference type="eggNOG" id="KOG0817">
    <property type="taxonomic scope" value="Eukaryota"/>
</dbReference>
<dbReference type="AlphaFoldDB" id="A0A1X7V1U3"/>
<dbReference type="SUPFAM" id="SSF48403">
    <property type="entry name" value="Ankyrin repeat"/>
    <property type="match status" value="1"/>
</dbReference>
<dbReference type="Gene3D" id="1.25.40.20">
    <property type="entry name" value="Ankyrin repeat-containing domain"/>
    <property type="match status" value="1"/>
</dbReference>
<feature type="domain" description="ACB" evidence="7">
    <location>
        <begin position="10"/>
        <end position="96"/>
    </location>
</feature>
<evidence type="ECO:0000256" key="3">
    <source>
        <dbReference type="ARBA" id="ARBA00023043"/>
    </source>
</evidence>
<dbReference type="EnsemblMetazoa" id="Aqu2.1.34215_001">
    <property type="protein sequence ID" value="Aqu2.1.34215_001"/>
    <property type="gene ID" value="Aqu2.1.34215"/>
</dbReference>
<dbReference type="PRINTS" id="PR01415">
    <property type="entry name" value="ANKYRIN"/>
</dbReference>
<dbReference type="InterPro" id="IPR002110">
    <property type="entry name" value="Ankyrin_rpt"/>
</dbReference>
<feature type="repeat" description="ANK" evidence="5">
    <location>
        <begin position="166"/>
        <end position="198"/>
    </location>
</feature>
<dbReference type="SUPFAM" id="SSF47027">
    <property type="entry name" value="Acyl-CoA binding protein"/>
    <property type="match status" value="1"/>
</dbReference>
<dbReference type="InParanoid" id="A0A1X7V1U3"/>
<feature type="compositionally biased region" description="Basic and acidic residues" evidence="6">
    <location>
        <begin position="94"/>
        <end position="105"/>
    </location>
</feature>
<dbReference type="InterPro" id="IPR000582">
    <property type="entry name" value="Acyl-CoA-binding_protein"/>
</dbReference>
<keyword evidence="4" id="KW-0446">Lipid-binding</keyword>
<dbReference type="Proteomes" id="UP000007879">
    <property type="component" value="Unassembled WGS sequence"/>
</dbReference>
<dbReference type="PANTHER" id="PTHR24119:SF0">
    <property type="entry name" value="ACYL-COA-BINDING DOMAIN-CONTAINING PROTEIN 6"/>
    <property type="match status" value="1"/>
</dbReference>
<dbReference type="STRING" id="400682.A0A1X7V1U3"/>
<name>A0A1X7V1U3_AMPQE</name>
<gene>
    <name evidence="8" type="primary">100634520</name>
</gene>
<dbReference type="GO" id="GO:0000062">
    <property type="term" value="F:fatty-acyl-CoA binding"/>
    <property type="evidence" value="ECO:0007669"/>
    <property type="project" value="InterPro"/>
</dbReference>
<dbReference type="EnsemblMetazoa" id="XM_003385886.3">
    <property type="protein sequence ID" value="XP_003385934.1"/>
    <property type="gene ID" value="LOC100634520"/>
</dbReference>
<evidence type="ECO:0000256" key="6">
    <source>
        <dbReference type="SAM" id="MobiDB-lite"/>
    </source>
</evidence>
<organism evidence="8">
    <name type="scientific">Amphimedon queenslandica</name>
    <name type="common">Sponge</name>
    <dbReference type="NCBI Taxonomy" id="400682"/>
    <lineage>
        <taxon>Eukaryota</taxon>
        <taxon>Metazoa</taxon>
        <taxon>Porifera</taxon>
        <taxon>Demospongiae</taxon>
        <taxon>Heteroscleromorpha</taxon>
        <taxon>Haplosclerida</taxon>
        <taxon>Niphatidae</taxon>
        <taxon>Amphimedon</taxon>
    </lineage>
</organism>